<dbReference type="STRING" id="584787.GCA_001247655_01921"/>
<dbReference type="AlphaFoldDB" id="A0A3N1Q1D3"/>
<dbReference type="RefSeq" id="WP_123420454.1">
    <property type="nucleotide sequence ID" value="NZ_JBLXEP010000001.1"/>
</dbReference>
<protein>
    <submittedName>
        <fullName evidence="1">Uncharacterized protein</fullName>
    </submittedName>
</protein>
<sequence>MTLALLALTSVLQLPAEWLTRYIQNGMNSTVVSEAVIYRGETVRFNHLFWRVDSRSVCFDQQQRTSDYSRCTQNAKALFDELCQQVEEQRHKNMFCQAAASYRPVVAQISDYGAGQVATLKRQCGDLRVQAMADKSKVAERNRVCGQYQALLDGVAPSP</sequence>
<dbReference type="Proteomes" id="UP000268033">
    <property type="component" value="Unassembled WGS sequence"/>
</dbReference>
<reference evidence="1 2" key="1">
    <citation type="submission" date="2018-11" db="EMBL/GenBank/DDBJ databases">
        <title>Genomic Encyclopedia of Type Strains, Phase IV (KMG-IV): sequencing the most valuable type-strain genomes for metagenomic binning, comparative biology and taxonomic classification.</title>
        <authorList>
            <person name="Goeker M."/>
        </authorList>
    </citation>
    <scope>NUCLEOTIDE SEQUENCE [LARGE SCALE GENOMIC DNA]</scope>
    <source>
        <strain evidence="1 2">DSM 21945</strain>
    </source>
</reference>
<comment type="caution">
    <text evidence="1">The sequence shown here is derived from an EMBL/GenBank/DDBJ whole genome shotgun (WGS) entry which is preliminary data.</text>
</comment>
<name>A0A3N1Q1D3_9GAMM</name>
<dbReference type="EMBL" id="RJUL01000001">
    <property type="protein sequence ID" value="ROQ30646.1"/>
    <property type="molecule type" value="Genomic_DNA"/>
</dbReference>
<accession>A0A3N1Q1D3</accession>
<gene>
    <name evidence="1" type="ORF">EDC28_101332</name>
</gene>
<keyword evidence="2" id="KW-1185">Reference proteome</keyword>
<organism evidence="1 2">
    <name type="scientific">Gallaecimonas pentaromativorans</name>
    <dbReference type="NCBI Taxonomy" id="584787"/>
    <lineage>
        <taxon>Bacteria</taxon>
        <taxon>Pseudomonadati</taxon>
        <taxon>Pseudomonadota</taxon>
        <taxon>Gammaproteobacteria</taxon>
        <taxon>Enterobacterales</taxon>
        <taxon>Gallaecimonadaceae</taxon>
        <taxon>Gallaecimonas</taxon>
    </lineage>
</organism>
<evidence type="ECO:0000313" key="2">
    <source>
        <dbReference type="Proteomes" id="UP000268033"/>
    </source>
</evidence>
<proteinExistence type="predicted"/>
<evidence type="ECO:0000313" key="1">
    <source>
        <dbReference type="EMBL" id="ROQ30646.1"/>
    </source>
</evidence>